<evidence type="ECO:0000256" key="7">
    <source>
        <dbReference type="SAM" id="MobiDB-lite"/>
    </source>
</evidence>
<evidence type="ECO:0000256" key="5">
    <source>
        <dbReference type="ARBA" id="ARBA00024934"/>
    </source>
</evidence>
<evidence type="ECO:0000259" key="8">
    <source>
        <dbReference type="Pfam" id="PF00460"/>
    </source>
</evidence>
<evidence type="ECO:0000256" key="4">
    <source>
        <dbReference type="ARBA" id="ARBA00023143"/>
    </source>
</evidence>
<dbReference type="AlphaFoldDB" id="A0A4R3KCT8"/>
<evidence type="ECO:0000256" key="3">
    <source>
        <dbReference type="ARBA" id="ARBA00014376"/>
    </source>
</evidence>
<comment type="function">
    <text evidence="5 6">Structural component of flagellum, the bacterial motility apparatus. Part of the rod structure of flagellar basal body.</text>
</comment>
<dbReference type="OrthoDB" id="9792068at2"/>
<dbReference type="RefSeq" id="WP_132547653.1">
    <property type="nucleotide sequence ID" value="NZ_SMAA01000003.1"/>
</dbReference>
<accession>A0A4R3KCT8</accession>
<dbReference type="NCBIfam" id="TIGR01396">
    <property type="entry name" value="FlgB"/>
    <property type="match status" value="1"/>
</dbReference>
<dbReference type="GO" id="GO:0030694">
    <property type="term" value="C:bacterial-type flagellum basal body, rod"/>
    <property type="evidence" value="ECO:0007669"/>
    <property type="project" value="InterPro"/>
</dbReference>
<dbReference type="InterPro" id="IPR001444">
    <property type="entry name" value="Flag_bb_rod_N"/>
</dbReference>
<keyword evidence="10" id="KW-1185">Reference proteome</keyword>
<dbReference type="EMBL" id="SMAA01000003">
    <property type="protein sequence ID" value="TCS80937.1"/>
    <property type="molecule type" value="Genomic_DNA"/>
</dbReference>
<evidence type="ECO:0000313" key="10">
    <source>
        <dbReference type="Proteomes" id="UP000295188"/>
    </source>
</evidence>
<feature type="compositionally biased region" description="Polar residues" evidence="7">
    <location>
        <begin position="91"/>
        <end position="102"/>
    </location>
</feature>
<dbReference type="PANTHER" id="PTHR30435:SF12">
    <property type="entry name" value="FLAGELLAR BASAL BODY ROD PROTEIN FLGB"/>
    <property type="match status" value="1"/>
</dbReference>
<evidence type="ECO:0000256" key="6">
    <source>
        <dbReference type="PIRNR" id="PIRNR002889"/>
    </source>
</evidence>
<feature type="region of interest" description="Disordered" evidence="7">
    <location>
        <begin position="83"/>
        <end position="103"/>
    </location>
</feature>
<keyword evidence="9" id="KW-0966">Cell projection</keyword>
<dbReference type="Pfam" id="PF00460">
    <property type="entry name" value="Flg_bb_rod"/>
    <property type="match status" value="1"/>
</dbReference>
<keyword evidence="9" id="KW-0969">Cilium</keyword>
<proteinExistence type="inferred from homology"/>
<dbReference type="PANTHER" id="PTHR30435">
    <property type="entry name" value="FLAGELLAR PROTEIN"/>
    <property type="match status" value="1"/>
</dbReference>
<dbReference type="PIRSF" id="PIRSF002889">
    <property type="entry name" value="Rod_FlgB"/>
    <property type="match status" value="1"/>
</dbReference>
<comment type="subunit">
    <text evidence="6">The basal body constitutes a major portion of the flagellar organelle and consists of a number of rings mounted on a central rod.</text>
</comment>
<keyword evidence="9" id="KW-0282">Flagellum</keyword>
<evidence type="ECO:0000313" key="9">
    <source>
        <dbReference type="EMBL" id="TCS80937.1"/>
    </source>
</evidence>
<dbReference type="InterPro" id="IPR019776">
    <property type="entry name" value="Flagellar_basal_body_rod_CS"/>
</dbReference>
<dbReference type="InterPro" id="IPR006300">
    <property type="entry name" value="FlgB"/>
</dbReference>
<comment type="subcellular location">
    <subcellularLocation>
        <location evidence="1 6">Bacterial flagellum basal body</location>
    </subcellularLocation>
</comment>
<gene>
    <name evidence="9" type="ORF">EDC37_103107</name>
</gene>
<keyword evidence="4 6" id="KW-0975">Bacterial flagellum</keyword>
<protein>
    <recommendedName>
        <fullName evidence="3 6">Flagellar basal body rod protein FlgB</fullName>
    </recommendedName>
</protein>
<sequence>MLGNVVNAPVMSILEAAMQASNLRQQVISNNIANVNTPNFKRKELVFESVLAKALYPEEEDNGDLKLAKTNAKHLPDSVSTDAFAGPMIRNDNSTTMRTDGNNVDPDIEMASLAKNTLYYNALVREMNLNITKLNNVIKG</sequence>
<dbReference type="PROSITE" id="PS00588">
    <property type="entry name" value="FLAGELLA_BB_ROD"/>
    <property type="match status" value="1"/>
</dbReference>
<reference evidence="9 10" key="1">
    <citation type="submission" date="2019-03" db="EMBL/GenBank/DDBJ databases">
        <title>Genomic Encyclopedia of Type Strains, Phase IV (KMG-IV): sequencing the most valuable type-strain genomes for metagenomic binning, comparative biology and taxonomic classification.</title>
        <authorList>
            <person name="Goeker M."/>
        </authorList>
    </citation>
    <scope>NUCLEOTIDE SEQUENCE [LARGE SCALE GENOMIC DNA]</scope>
    <source>
        <strain evidence="9 10">DSM 20467</strain>
    </source>
</reference>
<evidence type="ECO:0000256" key="2">
    <source>
        <dbReference type="ARBA" id="ARBA00009677"/>
    </source>
</evidence>
<dbReference type="GO" id="GO:0071978">
    <property type="term" value="P:bacterial-type flagellum-dependent swarming motility"/>
    <property type="evidence" value="ECO:0007669"/>
    <property type="project" value="TreeGrafter"/>
</dbReference>
<comment type="caution">
    <text evidence="9">The sequence shown here is derived from an EMBL/GenBank/DDBJ whole genome shotgun (WGS) entry which is preliminary data.</text>
</comment>
<dbReference type="Proteomes" id="UP000295188">
    <property type="component" value="Unassembled WGS sequence"/>
</dbReference>
<comment type="similarity">
    <text evidence="2 6">Belongs to the flagella basal body rod proteins family.</text>
</comment>
<organism evidence="9 10">
    <name type="scientific">Pectinatus cerevisiiphilus</name>
    <dbReference type="NCBI Taxonomy" id="86956"/>
    <lineage>
        <taxon>Bacteria</taxon>
        <taxon>Bacillati</taxon>
        <taxon>Bacillota</taxon>
        <taxon>Negativicutes</taxon>
        <taxon>Selenomonadales</taxon>
        <taxon>Selenomonadaceae</taxon>
        <taxon>Pectinatus</taxon>
    </lineage>
</organism>
<name>A0A4R3KCT8_9FIRM</name>
<feature type="domain" description="Flagellar basal body rod protein N-terminal" evidence="8">
    <location>
        <begin position="14"/>
        <end position="41"/>
    </location>
</feature>
<evidence type="ECO:0000256" key="1">
    <source>
        <dbReference type="ARBA" id="ARBA00004117"/>
    </source>
</evidence>